<dbReference type="InterPro" id="IPR012340">
    <property type="entry name" value="NA-bd_OB-fold"/>
</dbReference>
<name>A0A1Y1Y3R3_9FUNG</name>
<feature type="domain" description="TRNA-binding" evidence="8">
    <location>
        <begin position="34"/>
        <end position="136"/>
    </location>
</feature>
<feature type="region of interest" description="Disordered" evidence="7">
    <location>
        <begin position="1"/>
        <end position="33"/>
    </location>
</feature>
<keyword evidence="5" id="KW-0648">Protein biosynthesis</keyword>
<dbReference type="InterPro" id="IPR002547">
    <property type="entry name" value="tRNA-bd_dom"/>
</dbReference>
<keyword evidence="3 6" id="KW-0820">tRNA-binding</keyword>
<accession>A0A1Y1Y3R3</accession>
<gene>
    <name evidence="9" type="ORF">K493DRAFT_225428</name>
</gene>
<dbReference type="PANTHER" id="PTHR11586:SF43">
    <property type="entry name" value="TYROSINE--TRNA LIGASE, CYTOPLASMIC"/>
    <property type="match status" value="1"/>
</dbReference>
<dbReference type="AlphaFoldDB" id="A0A1Y1Y3R3"/>
<evidence type="ECO:0000259" key="8">
    <source>
        <dbReference type="PROSITE" id="PS50886"/>
    </source>
</evidence>
<evidence type="ECO:0000256" key="2">
    <source>
        <dbReference type="ARBA" id="ARBA00022490"/>
    </source>
</evidence>
<dbReference type="GO" id="GO:0004831">
    <property type="term" value="F:tyrosine-tRNA ligase activity"/>
    <property type="evidence" value="ECO:0007669"/>
    <property type="project" value="TreeGrafter"/>
</dbReference>
<keyword evidence="2" id="KW-0963">Cytoplasm</keyword>
<evidence type="ECO:0000256" key="1">
    <source>
        <dbReference type="ARBA" id="ARBA00004496"/>
    </source>
</evidence>
<dbReference type="GO" id="GO:0000049">
    <property type="term" value="F:tRNA binding"/>
    <property type="evidence" value="ECO:0007669"/>
    <property type="project" value="UniProtKB-UniRule"/>
</dbReference>
<comment type="subcellular location">
    <subcellularLocation>
        <location evidence="1">Cytoplasm</location>
    </subcellularLocation>
</comment>
<evidence type="ECO:0000256" key="4">
    <source>
        <dbReference type="ARBA" id="ARBA00022884"/>
    </source>
</evidence>
<evidence type="ECO:0000313" key="9">
    <source>
        <dbReference type="EMBL" id="ORX92525.1"/>
    </source>
</evidence>
<evidence type="ECO:0000256" key="3">
    <source>
        <dbReference type="ARBA" id="ARBA00022555"/>
    </source>
</evidence>
<evidence type="ECO:0000313" key="10">
    <source>
        <dbReference type="Proteomes" id="UP000193498"/>
    </source>
</evidence>
<dbReference type="FunFam" id="2.40.50.140:FF:000047">
    <property type="entry name" value="tyrosine--tRNA ligase, cytoplasmic isoform X2"/>
    <property type="match status" value="1"/>
</dbReference>
<dbReference type="InterPro" id="IPR051270">
    <property type="entry name" value="Tyrosine-tRNA_ligase_regulator"/>
</dbReference>
<evidence type="ECO:0000256" key="6">
    <source>
        <dbReference type="PROSITE-ProRule" id="PRU00209"/>
    </source>
</evidence>
<organism evidence="9 10">
    <name type="scientific">Basidiobolus meristosporus CBS 931.73</name>
    <dbReference type="NCBI Taxonomy" id="1314790"/>
    <lineage>
        <taxon>Eukaryota</taxon>
        <taxon>Fungi</taxon>
        <taxon>Fungi incertae sedis</taxon>
        <taxon>Zoopagomycota</taxon>
        <taxon>Entomophthoromycotina</taxon>
        <taxon>Basidiobolomycetes</taxon>
        <taxon>Basidiobolales</taxon>
        <taxon>Basidiobolaceae</taxon>
        <taxon>Basidiobolus</taxon>
    </lineage>
</organism>
<dbReference type="Gene3D" id="2.40.50.140">
    <property type="entry name" value="Nucleic acid-binding proteins"/>
    <property type="match status" value="1"/>
</dbReference>
<dbReference type="Pfam" id="PF01588">
    <property type="entry name" value="tRNA_bind"/>
    <property type="match status" value="1"/>
</dbReference>
<dbReference type="GO" id="GO:0006412">
    <property type="term" value="P:translation"/>
    <property type="evidence" value="ECO:0007669"/>
    <property type="project" value="UniProtKB-KW"/>
</dbReference>
<dbReference type="STRING" id="1314790.A0A1Y1Y3R3"/>
<protein>
    <submittedName>
        <fullName evidence="9">Nucleic acid-binding protein</fullName>
    </submittedName>
</protein>
<keyword evidence="4 6" id="KW-0694">RNA-binding</keyword>
<dbReference type="OrthoDB" id="19141at2759"/>
<dbReference type="PROSITE" id="PS50886">
    <property type="entry name" value="TRBD"/>
    <property type="match status" value="1"/>
</dbReference>
<evidence type="ECO:0000256" key="7">
    <source>
        <dbReference type="SAM" id="MobiDB-lite"/>
    </source>
</evidence>
<dbReference type="EMBL" id="MCFE01000271">
    <property type="protein sequence ID" value="ORX92525.1"/>
    <property type="molecule type" value="Genomic_DNA"/>
</dbReference>
<sequence length="195" mass="21682">MFAAPFSTSSNTPGTKDAGGASEIPPENQEEEEHIHRLDLCVGKIVEAERHPSAEYLYIERVDVGDSPDPRIIVSGLVRYIPQEELIGRDVVVVRNMKPSKLRGIISHGMLLCASKDGKVELLEPPQGSMPGDRIFFDGFPGEADRILNPKKKIFEKVAPHFWTDENRICMYKNSPFKTKHGLVTVKSIVKGTIS</sequence>
<dbReference type="Proteomes" id="UP000193498">
    <property type="component" value="Unassembled WGS sequence"/>
</dbReference>
<dbReference type="SUPFAM" id="SSF50249">
    <property type="entry name" value="Nucleic acid-binding proteins"/>
    <property type="match status" value="1"/>
</dbReference>
<evidence type="ECO:0000256" key="5">
    <source>
        <dbReference type="ARBA" id="ARBA00022917"/>
    </source>
</evidence>
<dbReference type="CDD" id="cd02799">
    <property type="entry name" value="tRNA_bind_EMAP-II_like"/>
    <property type="match status" value="1"/>
</dbReference>
<dbReference type="InParanoid" id="A0A1Y1Y3R3"/>
<comment type="caution">
    <text evidence="9">The sequence shown here is derived from an EMBL/GenBank/DDBJ whole genome shotgun (WGS) entry which is preliminary data.</text>
</comment>
<proteinExistence type="predicted"/>
<dbReference type="PANTHER" id="PTHR11586">
    <property type="entry name" value="TRNA-AMINOACYLATION COFACTOR ARC1 FAMILY MEMBER"/>
    <property type="match status" value="1"/>
</dbReference>
<keyword evidence="10" id="KW-1185">Reference proteome</keyword>
<feature type="compositionally biased region" description="Polar residues" evidence="7">
    <location>
        <begin position="1"/>
        <end position="14"/>
    </location>
</feature>
<dbReference type="GO" id="GO:0005737">
    <property type="term" value="C:cytoplasm"/>
    <property type="evidence" value="ECO:0007669"/>
    <property type="project" value="UniProtKB-SubCell"/>
</dbReference>
<reference evidence="9 10" key="1">
    <citation type="submission" date="2016-07" db="EMBL/GenBank/DDBJ databases">
        <title>Pervasive Adenine N6-methylation of Active Genes in Fungi.</title>
        <authorList>
            <consortium name="DOE Joint Genome Institute"/>
            <person name="Mondo S.J."/>
            <person name="Dannebaum R.O."/>
            <person name="Kuo R.C."/>
            <person name="Labutti K."/>
            <person name="Haridas S."/>
            <person name="Kuo A."/>
            <person name="Salamov A."/>
            <person name="Ahrendt S.R."/>
            <person name="Lipzen A."/>
            <person name="Sullivan W."/>
            <person name="Andreopoulos W.B."/>
            <person name="Clum A."/>
            <person name="Lindquist E."/>
            <person name="Daum C."/>
            <person name="Ramamoorthy G.K."/>
            <person name="Gryganskyi A."/>
            <person name="Culley D."/>
            <person name="Magnuson J.K."/>
            <person name="James T.Y."/>
            <person name="O'Malley M.A."/>
            <person name="Stajich J.E."/>
            <person name="Spatafora J.W."/>
            <person name="Visel A."/>
            <person name="Grigoriev I.V."/>
        </authorList>
    </citation>
    <scope>NUCLEOTIDE SEQUENCE [LARGE SCALE GENOMIC DNA]</scope>
    <source>
        <strain evidence="9 10">CBS 931.73</strain>
    </source>
</reference>